<feature type="transmembrane region" description="Helical" evidence="5">
    <location>
        <begin position="326"/>
        <end position="343"/>
    </location>
</feature>
<keyword evidence="8" id="KW-1185">Reference proteome</keyword>
<sequence>MMGSFLRDFLRIHPARGEWTVAIRAALSVLLPLLALWATGRLEWAMYASFGALSSIFGRTLPLPQRLRAQGEAGFTLVAAILIGVTVALSPVREWVLIPVAAVFATGMAVVAHRRNWHPPGVLFQVFALGACASTPHVVADLAPAALVSIAALALSLALTYLTSLARHLWRRRAGRATPAWPRQTPAPGTLPGDGPEWPLRHYVVRYAVGIALAGVLATAVGVGHPYWAIVSVVVPMAAPTAAARTLRGVQRVVGTLAGVLVTWVLLSFSPSPLALILIVTAMQVGAELFVGRNYTVSLLFITPLALCMVQLGHPLPVAQLVSDRAIETVLGVAVALALTLVTRERRQRGDAD</sequence>
<evidence type="ECO:0000256" key="2">
    <source>
        <dbReference type="ARBA" id="ARBA00022692"/>
    </source>
</evidence>
<feature type="transmembrane region" description="Helical" evidence="5">
    <location>
        <begin position="21"/>
        <end position="38"/>
    </location>
</feature>
<keyword evidence="3 5" id="KW-1133">Transmembrane helix</keyword>
<dbReference type="InterPro" id="IPR049453">
    <property type="entry name" value="Memb_transporter_dom"/>
</dbReference>
<feature type="transmembrane region" description="Helical" evidence="5">
    <location>
        <begin position="257"/>
        <end position="283"/>
    </location>
</feature>
<dbReference type="RefSeq" id="WP_156242456.1">
    <property type="nucleotide sequence ID" value="NZ_BAAAZL010000004.1"/>
</dbReference>
<feature type="transmembrane region" description="Helical" evidence="5">
    <location>
        <begin position="44"/>
        <end position="61"/>
    </location>
</feature>
<feature type="domain" description="Integral membrane bound transporter" evidence="6">
    <location>
        <begin position="213"/>
        <end position="338"/>
    </location>
</feature>
<keyword evidence="2 5" id="KW-0812">Transmembrane</keyword>
<evidence type="ECO:0000313" key="8">
    <source>
        <dbReference type="Proteomes" id="UP000422989"/>
    </source>
</evidence>
<dbReference type="Proteomes" id="UP000422989">
    <property type="component" value="Chromosome"/>
</dbReference>
<dbReference type="KEGG" id="moj:D7D94_09945"/>
<feature type="transmembrane region" description="Helical" evidence="5">
    <location>
        <begin position="207"/>
        <end position="228"/>
    </location>
</feature>
<reference evidence="7 8" key="1">
    <citation type="submission" date="2018-09" db="EMBL/GenBank/DDBJ databases">
        <title>Whole genome sequencing of Microbacterium oryzae strain MB-10T.</title>
        <authorList>
            <person name="Das S.K."/>
        </authorList>
    </citation>
    <scope>NUCLEOTIDE SEQUENCE [LARGE SCALE GENOMIC DNA]</scope>
    <source>
        <strain evidence="7 8">MB-10</strain>
    </source>
</reference>
<evidence type="ECO:0000256" key="1">
    <source>
        <dbReference type="ARBA" id="ARBA00004141"/>
    </source>
</evidence>
<dbReference type="OrthoDB" id="4989419at2"/>
<evidence type="ECO:0000256" key="3">
    <source>
        <dbReference type="ARBA" id="ARBA00022989"/>
    </source>
</evidence>
<feature type="transmembrane region" description="Helical" evidence="5">
    <location>
        <begin position="145"/>
        <end position="166"/>
    </location>
</feature>
<evidence type="ECO:0000259" key="6">
    <source>
        <dbReference type="Pfam" id="PF13515"/>
    </source>
</evidence>
<dbReference type="AlphaFoldDB" id="A0A6I6E8L4"/>
<dbReference type="EMBL" id="CP032550">
    <property type="protein sequence ID" value="QGU27951.1"/>
    <property type="molecule type" value="Genomic_DNA"/>
</dbReference>
<feature type="transmembrane region" description="Helical" evidence="5">
    <location>
        <begin position="73"/>
        <end position="89"/>
    </location>
</feature>
<evidence type="ECO:0000313" key="7">
    <source>
        <dbReference type="EMBL" id="QGU27951.1"/>
    </source>
</evidence>
<organism evidence="7 8">
    <name type="scientific">Microbacterium oryzae</name>
    <dbReference type="NCBI Taxonomy" id="743009"/>
    <lineage>
        <taxon>Bacteria</taxon>
        <taxon>Bacillati</taxon>
        <taxon>Actinomycetota</taxon>
        <taxon>Actinomycetes</taxon>
        <taxon>Micrococcales</taxon>
        <taxon>Microbacteriaceae</taxon>
        <taxon>Microbacterium</taxon>
    </lineage>
</organism>
<feature type="transmembrane region" description="Helical" evidence="5">
    <location>
        <begin position="95"/>
        <end position="113"/>
    </location>
</feature>
<name>A0A6I6E8L4_9MICO</name>
<gene>
    <name evidence="7" type="ORF">D7D94_09945</name>
</gene>
<feature type="transmembrane region" description="Helical" evidence="5">
    <location>
        <begin position="295"/>
        <end position="314"/>
    </location>
</feature>
<evidence type="ECO:0000256" key="4">
    <source>
        <dbReference type="ARBA" id="ARBA00023136"/>
    </source>
</evidence>
<keyword evidence="4 5" id="KW-0472">Membrane</keyword>
<feature type="transmembrane region" description="Helical" evidence="5">
    <location>
        <begin position="120"/>
        <end position="139"/>
    </location>
</feature>
<proteinExistence type="predicted"/>
<comment type="subcellular location">
    <subcellularLocation>
        <location evidence="1">Membrane</location>
        <topology evidence="1">Multi-pass membrane protein</topology>
    </subcellularLocation>
</comment>
<dbReference type="GO" id="GO:0016020">
    <property type="term" value="C:membrane"/>
    <property type="evidence" value="ECO:0007669"/>
    <property type="project" value="UniProtKB-SubCell"/>
</dbReference>
<dbReference type="Pfam" id="PF13515">
    <property type="entry name" value="FUSC_2"/>
    <property type="match status" value="1"/>
</dbReference>
<evidence type="ECO:0000256" key="5">
    <source>
        <dbReference type="SAM" id="Phobius"/>
    </source>
</evidence>
<accession>A0A6I6E8L4</accession>
<protein>
    <submittedName>
        <fullName evidence="7">FUSC family protein</fullName>
    </submittedName>
</protein>